<dbReference type="InterPro" id="IPR001387">
    <property type="entry name" value="Cro/C1-type_HTH"/>
</dbReference>
<dbReference type="Proteomes" id="UP000600026">
    <property type="component" value="Unassembled WGS sequence"/>
</dbReference>
<evidence type="ECO:0000259" key="1">
    <source>
        <dbReference type="PROSITE" id="PS50943"/>
    </source>
</evidence>
<name>A0A919GTK7_9ACTN</name>
<dbReference type="AlphaFoldDB" id="A0A919GTK7"/>
<keyword evidence="3" id="KW-1185">Reference proteome</keyword>
<evidence type="ECO:0000313" key="3">
    <source>
        <dbReference type="Proteomes" id="UP000600026"/>
    </source>
</evidence>
<organism evidence="2 3">
    <name type="scientific">Streptomyces xanthophaeus</name>
    <dbReference type="NCBI Taxonomy" id="67385"/>
    <lineage>
        <taxon>Bacteria</taxon>
        <taxon>Bacillati</taxon>
        <taxon>Actinomycetota</taxon>
        <taxon>Actinomycetes</taxon>
        <taxon>Kitasatosporales</taxon>
        <taxon>Streptomycetaceae</taxon>
        <taxon>Streptomyces</taxon>
    </lineage>
</organism>
<accession>A0A919GTK7</accession>
<sequence length="128" mass="14048">MVDWCRFATLERIGSLTMPTFSPHRLLAARIQAGLSQPQLAALIERTTSAVWTYENNKAIPPNHVVGLIAQGLGISAVDLYEPDPTDPVLRALTELHLLEAQHGRDETAAPPLQRRWARRPAAAPIAV</sequence>
<evidence type="ECO:0000313" key="2">
    <source>
        <dbReference type="EMBL" id="GHI84151.1"/>
    </source>
</evidence>
<reference evidence="2" key="1">
    <citation type="submission" date="2020-09" db="EMBL/GenBank/DDBJ databases">
        <title>Whole genome shotgun sequence of Streptomyces xanthophaeus NBRC 12829.</title>
        <authorList>
            <person name="Komaki H."/>
            <person name="Tamura T."/>
        </authorList>
    </citation>
    <scope>NUCLEOTIDE SEQUENCE</scope>
    <source>
        <strain evidence="2">NBRC 12829</strain>
    </source>
</reference>
<dbReference type="EMBL" id="BNEE01000004">
    <property type="protein sequence ID" value="GHI84151.1"/>
    <property type="molecule type" value="Genomic_DNA"/>
</dbReference>
<dbReference type="PROSITE" id="PS50943">
    <property type="entry name" value="HTH_CROC1"/>
    <property type="match status" value="1"/>
</dbReference>
<feature type="domain" description="HTH cro/C1-type" evidence="1">
    <location>
        <begin position="26"/>
        <end position="80"/>
    </location>
</feature>
<dbReference type="GO" id="GO:0003677">
    <property type="term" value="F:DNA binding"/>
    <property type="evidence" value="ECO:0007669"/>
    <property type="project" value="InterPro"/>
</dbReference>
<proteinExistence type="predicted"/>
<dbReference type="SUPFAM" id="SSF47413">
    <property type="entry name" value="lambda repressor-like DNA-binding domains"/>
    <property type="match status" value="1"/>
</dbReference>
<dbReference type="Gene3D" id="1.10.260.40">
    <property type="entry name" value="lambda repressor-like DNA-binding domains"/>
    <property type="match status" value="1"/>
</dbReference>
<dbReference type="InterPro" id="IPR010982">
    <property type="entry name" value="Lambda_DNA-bd_dom_sf"/>
</dbReference>
<protein>
    <recommendedName>
        <fullName evidence="1">HTH cro/C1-type domain-containing protein</fullName>
    </recommendedName>
</protein>
<dbReference type="Pfam" id="PF13560">
    <property type="entry name" value="HTH_31"/>
    <property type="match status" value="1"/>
</dbReference>
<dbReference type="CDD" id="cd00093">
    <property type="entry name" value="HTH_XRE"/>
    <property type="match status" value="1"/>
</dbReference>
<gene>
    <name evidence="2" type="ORF">Sxan_15150</name>
</gene>
<comment type="caution">
    <text evidence="2">The sequence shown here is derived from an EMBL/GenBank/DDBJ whole genome shotgun (WGS) entry which is preliminary data.</text>
</comment>